<sequence length="214" mass="23887">MMVMLGSRGLGALRVAEGLHKNPPGPCCYVLCKLILQHNMATSVKVNLDAHPQGVILACLWNFLHQLPRPVISNDLDWVAADDNLWMGNKTGEALCTQALLNMRPRERLLLTSLMLMVKQGLDVELRAGKTSLKNVDLQSRKVVCIHPVLTACLPAHQQQQEVVMGAWQVQHRSPQHDAIQPESITVSTLNDVLPIDFWGIFGWLYNIPKMLFG</sequence>
<reference evidence="1" key="1">
    <citation type="submission" date="2023-10" db="EMBL/GenBank/DDBJ databases">
        <title>Genome assemblies of two species of porcelain crab, Petrolisthes cinctipes and Petrolisthes manimaculis (Anomura: Porcellanidae).</title>
        <authorList>
            <person name="Angst P."/>
        </authorList>
    </citation>
    <scope>NUCLEOTIDE SEQUENCE</scope>
    <source>
        <strain evidence="1">PB745_01</strain>
        <tissue evidence="1">Gill</tissue>
    </source>
</reference>
<organism evidence="1 2">
    <name type="scientific">Petrolisthes cinctipes</name>
    <name type="common">Flat porcelain crab</name>
    <dbReference type="NCBI Taxonomy" id="88211"/>
    <lineage>
        <taxon>Eukaryota</taxon>
        <taxon>Metazoa</taxon>
        <taxon>Ecdysozoa</taxon>
        <taxon>Arthropoda</taxon>
        <taxon>Crustacea</taxon>
        <taxon>Multicrustacea</taxon>
        <taxon>Malacostraca</taxon>
        <taxon>Eumalacostraca</taxon>
        <taxon>Eucarida</taxon>
        <taxon>Decapoda</taxon>
        <taxon>Pleocyemata</taxon>
        <taxon>Anomura</taxon>
        <taxon>Galatheoidea</taxon>
        <taxon>Porcellanidae</taxon>
        <taxon>Petrolisthes</taxon>
    </lineage>
</organism>
<keyword evidence="2" id="KW-1185">Reference proteome</keyword>
<evidence type="ECO:0000313" key="2">
    <source>
        <dbReference type="Proteomes" id="UP001286313"/>
    </source>
</evidence>
<protein>
    <submittedName>
        <fullName evidence="1">Uncharacterized protein</fullName>
    </submittedName>
</protein>
<accession>A0AAE1EZ70</accession>
<name>A0AAE1EZ70_PETCI</name>
<gene>
    <name evidence="1" type="ORF">Pcinc_029989</name>
</gene>
<dbReference type="Proteomes" id="UP001286313">
    <property type="component" value="Unassembled WGS sequence"/>
</dbReference>
<proteinExistence type="predicted"/>
<comment type="caution">
    <text evidence="1">The sequence shown here is derived from an EMBL/GenBank/DDBJ whole genome shotgun (WGS) entry which is preliminary data.</text>
</comment>
<dbReference type="EMBL" id="JAWQEG010003821">
    <property type="protein sequence ID" value="KAK3864312.1"/>
    <property type="molecule type" value="Genomic_DNA"/>
</dbReference>
<dbReference type="AlphaFoldDB" id="A0AAE1EZ70"/>
<evidence type="ECO:0000313" key="1">
    <source>
        <dbReference type="EMBL" id="KAK3864312.1"/>
    </source>
</evidence>